<evidence type="ECO:0000313" key="4">
    <source>
        <dbReference type="Proteomes" id="UP000005268"/>
    </source>
</evidence>
<reference evidence="3 4" key="1">
    <citation type="journal article" date="2012" name="J. Bacteriol.">
        <title>Complete Genome Sequence of the Naphthalene-Degrading Pseudomonas putida Strain ND6.</title>
        <authorList>
            <person name="Li S."/>
            <person name="Zhao H."/>
            <person name="Li Y."/>
            <person name="Niu S."/>
            <person name="Cai B."/>
        </authorList>
    </citation>
    <scope>NUCLEOTIDE SEQUENCE [LARGE SCALE GENOMIC DNA]</scope>
    <source>
        <strain evidence="3 4">ND6</strain>
    </source>
</reference>
<evidence type="ECO:0000256" key="1">
    <source>
        <dbReference type="ARBA" id="ARBA00022801"/>
    </source>
</evidence>
<dbReference type="CDD" id="cd07197">
    <property type="entry name" value="nitrilase"/>
    <property type="match status" value="1"/>
</dbReference>
<dbReference type="InterPro" id="IPR003010">
    <property type="entry name" value="C-N_Hydrolase"/>
</dbReference>
<dbReference type="GO" id="GO:0033388">
    <property type="term" value="P:putrescine biosynthetic process from arginine"/>
    <property type="evidence" value="ECO:0007669"/>
    <property type="project" value="TreeGrafter"/>
</dbReference>
<evidence type="ECO:0000259" key="2">
    <source>
        <dbReference type="PROSITE" id="PS50263"/>
    </source>
</evidence>
<dbReference type="GO" id="GO:0016746">
    <property type="term" value="F:acyltransferase activity"/>
    <property type="evidence" value="ECO:0007669"/>
    <property type="project" value="UniProtKB-KW"/>
</dbReference>
<dbReference type="EMBL" id="CP003588">
    <property type="protein sequence ID" value="AFK72351.1"/>
    <property type="molecule type" value="Genomic_DNA"/>
</dbReference>
<organism evidence="3 4">
    <name type="scientific">Pseudomonas putida ND6</name>
    <dbReference type="NCBI Taxonomy" id="231023"/>
    <lineage>
        <taxon>Bacteria</taxon>
        <taxon>Pseudomonadati</taxon>
        <taxon>Pseudomonadota</taxon>
        <taxon>Gammaproteobacteria</taxon>
        <taxon>Pseudomonadales</taxon>
        <taxon>Pseudomonadaceae</taxon>
        <taxon>Pseudomonas</taxon>
    </lineage>
</organism>
<evidence type="ECO:0000313" key="3">
    <source>
        <dbReference type="EMBL" id="AFK72351.1"/>
    </source>
</evidence>
<feature type="domain" description="CN hydrolase" evidence="2">
    <location>
        <begin position="4"/>
        <end position="237"/>
    </location>
</feature>
<keyword evidence="1" id="KW-0378">Hydrolase</keyword>
<dbReference type="SUPFAM" id="SSF56317">
    <property type="entry name" value="Carbon-nitrogen hydrolase"/>
    <property type="match status" value="1"/>
</dbReference>
<dbReference type="Proteomes" id="UP000005268">
    <property type="component" value="Chromosome"/>
</dbReference>
<keyword evidence="3" id="KW-0808">Transferase</keyword>
<dbReference type="PANTHER" id="PTHR43674:SF2">
    <property type="entry name" value="BETA-UREIDOPROPIONASE"/>
    <property type="match status" value="1"/>
</dbReference>
<dbReference type="KEGG" id="ppi:YSA_10303"/>
<keyword evidence="3" id="KW-0449">Lipoprotein</keyword>
<proteinExistence type="predicted"/>
<dbReference type="AlphaFoldDB" id="I3V3N0"/>
<protein>
    <submittedName>
        <fullName evidence="3">Nitrilase/cyanide hydratase and apolipoprotein N-acyltransferase</fullName>
    </submittedName>
</protein>
<dbReference type="PROSITE" id="PS50263">
    <property type="entry name" value="CN_HYDROLASE"/>
    <property type="match status" value="1"/>
</dbReference>
<dbReference type="PANTHER" id="PTHR43674">
    <property type="entry name" value="NITRILASE C965.09-RELATED"/>
    <property type="match status" value="1"/>
</dbReference>
<dbReference type="InterPro" id="IPR050345">
    <property type="entry name" value="Aliph_Amidase/BUP"/>
</dbReference>
<dbReference type="InterPro" id="IPR036526">
    <property type="entry name" value="C-N_Hydrolase_sf"/>
</dbReference>
<keyword evidence="3" id="KW-0012">Acyltransferase</keyword>
<gene>
    <name evidence="3" type="ORF">YSA_10303</name>
</gene>
<dbReference type="Pfam" id="PF00795">
    <property type="entry name" value="CN_hydrolase"/>
    <property type="match status" value="1"/>
</dbReference>
<dbReference type="GO" id="GO:0050126">
    <property type="term" value="F:N-carbamoylputrescine amidase activity"/>
    <property type="evidence" value="ECO:0007669"/>
    <property type="project" value="TreeGrafter"/>
</dbReference>
<name>I3V3N0_PSEPU</name>
<sequence length="250" mass="26538">MVLMKLCAVQLASLKGDLPGNLQRHLVCIEQAAALGAELVVFPELSLTGYEPSVARQSALPVTSARLDPLQAACDRLGITVAVGLPLPTPDGIRIGMPVFCPDAPRQAYAKQRLHDDELPYFTPGHQALLLEVGEHRVAPAICYESMFMAHAAVARERGADLYLVSVAKTAKGIREGYAHYPEVARELGMPVLMANCVGPADTFIGAGGSAAWDSQGHLLASLDHHSEGLIVLDTRSASAITLPLNPHPA</sequence>
<dbReference type="PATRIC" id="fig|231023.4.peg.4947"/>
<dbReference type="HOGENOM" id="CLU_030130_3_5_6"/>
<accession>I3V3N0</accession>
<dbReference type="Gene3D" id="3.60.110.10">
    <property type="entry name" value="Carbon-nitrogen hydrolase"/>
    <property type="match status" value="1"/>
</dbReference>